<reference evidence="2" key="1">
    <citation type="submission" date="2016-10" db="EMBL/GenBank/DDBJ databases">
        <authorList>
            <person name="Wegmann U."/>
        </authorList>
    </citation>
    <scope>NUCLEOTIDE SEQUENCE [LARGE SCALE GENOMIC DNA]</scope>
</reference>
<gene>
    <name evidence="1" type="ORF">DESPIGER_1684</name>
</gene>
<dbReference type="RefSeq" id="WP_156831665.1">
    <property type="nucleotide sequence ID" value="NZ_CALJDE010000065.1"/>
</dbReference>
<organism evidence="1 2">
    <name type="scientific">Desulfovibrio piger</name>
    <dbReference type="NCBI Taxonomy" id="901"/>
    <lineage>
        <taxon>Bacteria</taxon>
        <taxon>Pseudomonadati</taxon>
        <taxon>Thermodesulfobacteriota</taxon>
        <taxon>Desulfovibrionia</taxon>
        <taxon>Desulfovibrionales</taxon>
        <taxon>Desulfovibrionaceae</taxon>
        <taxon>Desulfovibrio</taxon>
    </lineage>
</organism>
<dbReference type="OrthoDB" id="9887514at2"/>
<protein>
    <submittedName>
        <fullName evidence="1">Uncharacterized protein</fullName>
    </submittedName>
</protein>
<keyword evidence="2" id="KW-1185">Reference proteome</keyword>
<dbReference type="EMBL" id="LT630450">
    <property type="protein sequence ID" value="SFV73520.1"/>
    <property type="molecule type" value="Genomic_DNA"/>
</dbReference>
<dbReference type="AlphaFoldDB" id="A0A1K1LFP8"/>
<dbReference type="KEGG" id="dpg:DESPIGER_1684"/>
<accession>A0A1K1LFP8</accession>
<sequence length="50" mass="5761">MSRSRIFLPAVRQHVPVRDRILVRARRHVLHPSRSSIPVMGRTSVMRAAC</sequence>
<proteinExistence type="predicted"/>
<evidence type="ECO:0000313" key="1">
    <source>
        <dbReference type="EMBL" id="SFV73520.1"/>
    </source>
</evidence>
<name>A0A1K1LFP8_9BACT</name>
<evidence type="ECO:0000313" key="2">
    <source>
        <dbReference type="Proteomes" id="UP000186323"/>
    </source>
</evidence>
<dbReference type="Proteomes" id="UP000186323">
    <property type="component" value="Chromosome I"/>
</dbReference>